<dbReference type="InterPro" id="IPR007462">
    <property type="entry name" value="COV1-like"/>
</dbReference>
<reference evidence="2 3" key="1">
    <citation type="submission" date="2018-07" db="EMBL/GenBank/DDBJ databases">
        <title>Genomic Encyclopedia of Type Strains, Phase IV (KMG-IV): sequencing the most valuable type-strain genomes for metagenomic binning, comparative biology and taxonomic classification.</title>
        <authorList>
            <person name="Goeker M."/>
        </authorList>
    </citation>
    <scope>NUCLEOTIDE SEQUENCE [LARGE SCALE GENOMIC DNA]</scope>
    <source>
        <strain evidence="2 3">DSM 14364</strain>
    </source>
</reference>
<dbReference type="Pfam" id="PF04367">
    <property type="entry name" value="DUF502"/>
    <property type="match status" value="1"/>
</dbReference>
<feature type="transmembrane region" description="Helical" evidence="1">
    <location>
        <begin position="7"/>
        <end position="29"/>
    </location>
</feature>
<accession>A0A370HJ03</accession>
<gene>
    <name evidence="2" type="ORF">DES45_106249</name>
</gene>
<keyword evidence="1" id="KW-0812">Transmembrane</keyword>
<dbReference type="EMBL" id="QQBB01000006">
    <property type="protein sequence ID" value="RDI57935.1"/>
    <property type="molecule type" value="Genomic_DNA"/>
</dbReference>
<keyword evidence="1" id="KW-0472">Membrane</keyword>
<dbReference type="Proteomes" id="UP000254925">
    <property type="component" value="Unassembled WGS sequence"/>
</dbReference>
<name>A0A370HJ03_9HYPH</name>
<dbReference type="OrthoDB" id="9780267at2"/>
<dbReference type="RefSeq" id="WP_114771158.1">
    <property type="nucleotide sequence ID" value="NZ_QQBB01000006.1"/>
</dbReference>
<protein>
    <submittedName>
        <fullName evidence="2">Putative membrane protein</fullName>
    </submittedName>
</protein>
<organism evidence="2 3">
    <name type="scientific">Microvirga subterranea</name>
    <dbReference type="NCBI Taxonomy" id="186651"/>
    <lineage>
        <taxon>Bacteria</taxon>
        <taxon>Pseudomonadati</taxon>
        <taxon>Pseudomonadota</taxon>
        <taxon>Alphaproteobacteria</taxon>
        <taxon>Hyphomicrobiales</taxon>
        <taxon>Methylobacteriaceae</taxon>
        <taxon>Microvirga</taxon>
    </lineage>
</organism>
<proteinExistence type="predicted"/>
<evidence type="ECO:0000313" key="3">
    <source>
        <dbReference type="Proteomes" id="UP000254925"/>
    </source>
</evidence>
<keyword evidence="1" id="KW-1133">Transmembrane helix</keyword>
<keyword evidence="3" id="KW-1185">Reference proteome</keyword>
<dbReference type="AlphaFoldDB" id="A0A370HJ03"/>
<evidence type="ECO:0000256" key="1">
    <source>
        <dbReference type="SAM" id="Phobius"/>
    </source>
</evidence>
<dbReference type="PANTHER" id="PTHR31876">
    <property type="entry name" value="COV-LIKE PROTEIN 1"/>
    <property type="match status" value="1"/>
</dbReference>
<evidence type="ECO:0000313" key="2">
    <source>
        <dbReference type="EMBL" id="RDI57935.1"/>
    </source>
</evidence>
<feature type="transmembrane region" description="Helical" evidence="1">
    <location>
        <begin position="62"/>
        <end position="87"/>
    </location>
</feature>
<dbReference type="PANTHER" id="PTHR31876:SF26">
    <property type="entry name" value="PROTEIN LIKE COV 2"/>
    <property type="match status" value="1"/>
</dbReference>
<comment type="caution">
    <text evidence="2">The sequence shown here is derived from an EMBL/GenBank/DDBJ whole genome shotgun (WGS) entry which is preliminary data.</text>
</comment>
<sequence length="235" mass="25789">MERLRRNILAGLLTVIPLWITVWMMWFILDYIIYLGRPFVFALAGAIRPYADDVSDLLVRAWFQSAIAIVIVLAALYLIGAATNAVVGRRILRLVDSLIDRVPLAKTIYGATRTLIDSVRSGQQGGQKAVLIDFPHQDMRAVGIVTAIFHASDTGEELAAVYVPTTPNPTSGYVEIVPTRRLVWLDWTVNDAMSFIVSGGAMTPKGVRMTPGPRAANVDAIDRSEREALPETTAP</sequence>